<evidence type="ECO:0000256" key="7">
    <source>
        <dbReference type="ARBA" id="ARBA00022801"/>
    </source>
</evidence>
<keyword evidence="7 17" id="KW-0378">Hydrolase</keyword>
<evidence type="ECO:0000313" key="21">
    <source>
        <dbReference type="EMBL" id="CAL4069354.1"/>
    </source>
</evidence>
<dbReference type="InterPro" id="IPR015341">
    <property type="entry name" value="Glyco_hydro_38_cen"/>
</dbReference>
<evidence type="ECO:0000256" key="19">
    <source>
        <dbReference type="SAM" id="Phobius"/>
    </source>
</evidence>
<keyword evidence="12 19" id="KW-0472">Membrane</keyword>
<evidence type="ECO:0000313" key="22">
    <source>
        <dbReference type="Proteomes" id="UP001497623"/>
    </source>
</evidence>
<dbReference type="InterPro" id="IPR000602">
    <property type="entry name" value="Glyco_hydro_38_N"/>
</dbReference>
<dbReference type="InterPro" id="IPR050843">
    <property type="entry name" value="Glycosyl_Hydrlase_38"/>
</dbReference>
<keyword evidence="10 19" id="KW-1133">Transmembrane helix</keyword>
<evidence type="ECO:0000256" key="18">
    <source>
        <dbReference type="SAM" id="MobiDB-lite"/>
    </source>
</evidence>
<evidence type="ECO:0000256" key="4">
    <source>
        <dbReference type="ARBA" id="ARBA00011748"/>
    </source>
</evidence>
<dbReference type="GO" id="GO:0006013">
    <property type="term" value="P:mannose metabolic process"/>
    <property type="evidence" value="ECO:0007669"/>
    <property type="project" value="InterPro"/>
</dbReference>
<dbReference type="SUPFAM" id="SSF88713">
    <property type="entry name" value="Glycoside hydrolase/deacetylase"/>
    <property type="match status" value="1"/>
</dbReference>
<evidence type="ECO:0000256" key="12">
    <source>
        <dbReference type="ARBA" id="ARBA00023136"/>
    </source>
</evidence>
<reference evidence="21 22" key="1">
    <citation type="submission" date="2024-05" db="EMBL/GenBank/DDBJ databases">
        <authorList>
            <person name="Wallberg A."/>
        </authorList>
    </citation>
    <scope>NUCLEOTIDE SEQUENCE [LARGE SCALE GENOMIC DNA]</scope>
</reference>
<comment type="catalytic activity">
    <reaction evidence="16">
        <text>N(4)-{beta-D-GlcNAc-(1-&gt;2)-alpha-D-Man-(1-&gt;3)-[alpha-D-Man-(1-&gt;3)-[alpha-D-Man-(1-&gt;6)]-alpha-D-Man-(1-&gt;6)]-beta-D-Man-(1-&gt;4)-beta-D-GlcNAc-(1-&gt;4)-beta-D-GlcNAc}-L-asparaginyl-[protein] + 2 H2O = 2 alpha-D-mannopyranose + an N(4)-{beta-D-GlcNAc-(1-&gt;2)-alpha-D-Man-(1-&gt;3)-[alpha-D-Man-(1-&gt;6)]-beta-D-Man-(1-&gt;4)-beta-D-GlcNAc-(1-&gt;4)-beta-D-GlcNAc}-L-asparaginyl-[protein]</text>
        <dbReference type="Rhea" id="RHEA:56052"/>
        <dbReference type="Rhea" id="RHEA-COMP:14368"/>
        <dbReference type="Rhea" id="RHEA-COMP:14369"/>
        <dbReference type="ChEBI" id="CHEBI:15377"/>
        <dbReference type="ChEBI" id="CHEBI:28729"/>
        <dbReference type="ChEBI" id="CHEBI:60615"/>
        <dbReference type="ChEBI" id="CHEBI:60625"/>
        <dbReference type="EC" id="3.2.1.114"/>
    </reaction>
</comment>
<keyword evidence="13" id="KW-1015">Disulfide bond</keyword>
<dbReference type="Pfam" id="PF09261">
    <property type="entry name" value="Alpha-mann_mid"/>
    <property type="match status" value="1"/>
</dbReference>
<name>A0AAV2Q2L3_MEGNR</name>
<evidence type="ECO:0000256" key="1">
    <source>
        <dbReference type="ARBA" id="ARBA00004323"/>
    </source>
</evidence>
<proteinExistence type="inferred from homology"/>
<dbReference type="Pfam" id="PF01074">
    <property type="entry name" value="Glyco_hydro_38N"/>
    <property type="match status" value="1"/>
</dbReference>
<keyword evidence="11" id="KW-0333">Golgi apparatus</keyword>
<keyword evidence="14 17" id="KW-0326">Glycosidase</keyword>
<evidence type="ECO:0000256" key="17">
    <source>
        <dbReference type="RuleBase" id="RU361199"/>
    </source>
</evidence>
<comment type="pathway">
    <text evidence="2">Protein modification; protein glycosylation.</text>
</comment>
<comment type="similarity">
    <text evidence="3 17">Belongs to the glycosyl hydrolase 38 family.</text>
</comment>
<dbReference type="EC" id="3.2.1.-" evidence="17"/>
<evidence type="ECO:0000256" key="5">
    <source>
        <dbReference type="ARBA" id="ARBA00022692"/>
    </source>
</evidence>
<dbReference type="InterPro" id="IPR011013">
    <property type="entry name" value="Gal_mutarotase_sf_dom"/>
</dbReference>
<dbReference type="SUPFAM" id="SSF74650">
    <property type="entry name" value="Galactose mutarotase-like"/>
    <property type="match status" value="1"/>
</dbReference>
<evidence type="ECO:0000256" key="2">
    <source>
        <dbReference type="ARBA" id="ARBA00004922"/>
    </source>
</evidence>
<dbReference type="Gene3D" id="3.20.110.10">
    <property type="entry name" value="Glycoside hydrolase 38, N terminal domain"/>
    <property type="match status" value="1"/>
</dbReference>
<dbReference type="Proteomes" id="UP001497623">
    <property type="component" value="Unassembled WGS sequence"/>
</dbReference>
<dbReference type="SUPFAM" id="SSF88688">
    <property type="entry name" value="Families 57/38 glycoside transferase middle domain"/>
    <property type="match status" value="1"/>
</dbReference>
<dbReference type="FunFam" id="2.60.40.1180:FF:000019">
    <property type="entry name" value="Alpha-mannosidase 2"/>
    <property type="match status" value="1"/>
</dbReference>
<evidence type="ECO:0000256" key="15">
    <source>
        <dbReference type="ARBA" id="ARBA00059516"/>
    </source>
</evidence>
<evidence type="ECO:0000256" key="16">
    <source>
        <dbReference type="ARBA" id="ARBA00093232"/>
    </source>
</evidence>
<dbReference type="Gene3D" id="1.20.1270.50">
    <property type="entry name" value="Glycoside hydrolase family 38, central domain"/>
    <property type="match status" value="1"/>
</dbReference>
<dbReference type="InterPro" id="IPR028995">
    <property type="entry name" value="Glyco_hydro_57/38_cen_sf"/>
</dbReference>
<accession>A0AAV2Q2L3</accession>
<feature type="compositionally biased region" description="Polar residues" evidence="18">
    <location>
        <begin position="93"/>
        <end position="102"/>
    </location>
</feature>
<comment type="function">
    <text evidence="15">Catalyzes the first committed step in the biosynthesis of complex N-glycans. It controls conversion of high mannose to complex N-glycans; the final hydrolytic step in the N-glycan maturation pathway.</text>
</comment>
<sequence length="1161" mass="132736">MNSNIMLPRRGWKGFSILAVVAAFACVYVYYFSVGEGPVPGTINLLVKDDSQDMPFENNEGFQLGERSPRESSSAERVLPQQAYEEGEAVENEGQSIPSPQCQVLTQPKTDIKTVEQFSKFEFQPGWMRGKEFWDSNFEKRYLKRRTKWRKLPLKVFLMPHSHNDPGWLKTYEEYYFHQSSKILQNMIDKLKVHTNMTFVWSEMSFLSLWYERAHPTLRQQLKELVNSGRLEIATGGWVMTDEASPHLYAMVDQLIEGHQWLFNALGVKPTSGWSIDPFGHSAAVPYILGESGIKQTVIQRIHYAWKQWLAEQQLGDFRWRQVWDATGDSDILCHNRPFDIYSIKHSCGPHPQICLAYDFRKVPGEYTEYTIKSVPIDDHNVKQKAELLLEQYGRTGSLYPHNVVLVPIGDDFRYDYASEWDQQYINYHKLIDHINSNSKYHADVQFGTLKDYFHEIKHRMREFPTLQGDFFVYSDIFSEGRPAYWSGYYSTRPYWKVLDRQLEASLRSAEILYTWSYQWAVEEKQTRVVQILEKDYEKLVRARRNLALFQHHDAITGTSKAYVMHDYAVKLHEGLHDTLALAAVAAEALLLTDDGHSDLDKRSAPLHHFQPDFERSTYENLPHKLPISTHKILVPRKIILFNSLGHRRYEVVKVLVLSPDVRVTDEHGLDVSIQINPVWNDTGNGMEILTTQFELLFIADLPPLSLVTYAVHRENKQNLNIRSTIYSNYYAPVSETNNLPIFETREVLTGDIQLESDRLKLLFDGTSGMLRSITDKITSHVTQSTIRYAAYPSAQFKSGAYLFKPDPNAREPEEDVLTGAKPRLFIHSGPVASELSVMFGSVLMHTTRIMHIAAQPLANAVYMENNFHLGGRYNSTETPGFPPHYRETELFMRIMTDLDNGVEPTFYTDQNGLNMQKRVRVERIGIQGNYFPITSATFIEDKDPGHRLTLLTDHSTGAASWQQGWVEVMVERRTFYDDARGMGEGVTDQKRTVGRYWLLLEDTHGPEPVPRLSIAAHHLSNSLNYPPTLLVNEGVAHGSLRSTARLLTHPLPCSLHLVSLRTLAEPQYPGLLPSQTALMVLQHQSPSCNTVASVSTCSGIGDSPHLHTKLTLKVDSVKLSSLTGTTSHRKIKQLKDVGVTHHRLQSLIFKFPPLPHSAGT</sequence>
<dbReference type="Gene3D" id="2.60.40.1180">
    <property type="entry name" value="Golgi alpha-mannosidase II"/>
    <property type="match status" value="1"/>
</dbReference>
<dbReference type="GO" id="GO:0004572">
    <property type="term" value="F:mannosyl-oligosaccharide 1,3-1,6-alpha-mannosidase activity"/>
    <property type="evidence" value="ECO:0007669"/>
    <property type="project" value="UniProtKB-EC"/>
</dbReference>
<organism evidence="21 22">
    <name type="scientific">Meganyctiphanes norvegica</name>
    <name type="common">Northern krill</name>
    <name type="synonym">Thysanopoda norvegica</name>
    <dbReference type="NCBI Taxonomy" id="48144"/>
    <lineage>
        <taxon>Eukaryota</taxon>
        <taxon>Metazoa</taxon>
        <taxon>Ecdysozoa</taxon>
        <taxon>Arthropoda</taxon>
        <taxon>Crustacea</taxon>
        <taxon>Multicrustacea</taxon>
        <taxon>Malacostraca</taxon>
        <taxon>Eumalacostraca</taxon>
        <taxon>Eucarida</taxon>
        <taxon>Euphausiacea</taxon>
        <taxon>Euphausiidae</taxon>
        <taxon>Meganyctiphanes</taxon>
    </lineage>
</organism>
<evidence type="ECO:0000259" key="20">
    <source>
        <dbReference type="SMART" id="SM00872"/>
    </source>
</evidence>
<comment type="subunit">
    <text evidence="4">Homodimer; disulfide-linked.</text>
</comment>
<evidence type="ECO:0000256" key="10">
    <source>
        <dbReference type="ARBA" id="ARBA00022989"/>
    </source>
</evidence>
<dbReference type="PANTHER" id="PTHR11607">
    <property type="entry name" value="ALPHA-MANNOSIDASE"/>
    <property type="match status" value="1"/>
</dbReference>
<gene>
    <name evidence="21" type="ORF">MNOR_LOCUS7775</name>
</gene>
<dbReference type="Gene3D" id="2.70.98.30">
    <property type="entry name" value="Golgi alpha-mannosidase II, domain 4"/>
    <property type="match status" value="1"/>
</dbReference>
<dbReference type="PANTHER" id="PTHR11607:SF70">
    <property type="entry name" value="ALPHA-MANNOSIDASE"/>
    <property type="match status" value="1"/>
</dbReference>
<dbReference type="GO" id="GO:0030246">
    <property type="term" value="F:carbohydrate binding"/>
    <property type="evidence" value="ECO:0007669"/>
    <property type="project" value="InterPro"/>
</dbReference>
<comment type="cofactor">
    <cofactor evidence="17">
        <name>Zn(2+)</name>
        <dbReference type="ChEBI" id="CHEBI:29105"/>
    </cofactor>
    <text evidence="17">Binds 1 zinc ion per subunit.</text>
</comment>
<evidence type="ECO:0000256" key="13">
    <source>
        <dbReference type="ARBA" id="ARBA00023157"/>
    </source>
</evidence>
<feature type="transmembrane region" description="Helical" evidence="19">
    <location>
        <begin position="12"/>
        <end position="31"/>
    </location>
</feature>
<comment type="subcellular location">
    <subcellularLocation>
        <location evidence="1">Golgi apparatus membrane</location>
        <topology evidence="1">Single-pass type II membrane protein</topology>
    </subcellularLocation>
</comment>
<keyword evidence="8 17" id="KW-0862">Zinc</keyword>
<evidence type="ECO:0000256" key="3">
    <source>
        <dbReference type="ARBA" id="ARBA00009792"/>
    </source>
</evidence>
<dbReference type="GO" id="GO:0046872">
    <property type="term" value="F:metal ion binding"/>
    <property type="evidence" value="ECO:0007669"/>
    <property type="project" value="UniProtKB-KW"/>
</dbReference>
<dbReference type="InterPro" id="IPR037094">
    <property type="entry name" value="Glyco_hydro_38_cen_sf"/>
</dbReference>
<dbReference type="InterPro" id="IPR011330">
    <property type="entry name" value="Glyco_hydro/deAcase_b/a-brl"/>
</dbReference>
<comment type="caution">
    <text evidence="21">The sequence shown here is derived from an EMBL/GenBank/DDBJ whole genome shotgun (WGS) entry which is preliminary data.</text>
</comment>
<evidence type="ECO:0000256" key="14">
    <source>
        <dbReference type="ARBA" id="ARBA00023295"/>
    </source>
</evidence>
<dbReference type="GO" id="GO:0000139">
    <property type="term" value="C:Golgi membrane"/>
    <property type="evidence" value="ECO:0007669"/>
    <property type="project" value="UniProtKB-SubCell"/>
</dbReference>
<feature type="domain" description="Glycoside hydrolase family 38 central" evidence="20">
    <location>
        <begin position="484"/>
        <end position="572"/>
    </location>
</feature>
<dbReference type="GO" id="GO:0006491">
    <property type="term" value="P:N-glycan processing"/>
    <property type="evidence" value="ECO:0007669"/>
    <property type="project" value="TreeGrafter"/>
</dbReference>
<feature type="region of interest" description="Disordered" evidence="18">
    <location>
        <begin position="57"/>
        <end position="102"/>
    </location>
</feature>
<dbReference type="EMBL" id="CAXKWB010003488">
    <property type="protein sequence ID" value="CAL4069354.1"/>
    <property type="molecule type" value="Genomic_DNA"/>
</dbReference>
<dbReference type="AlphaFoldDB" id="A0AAV2Q2L3"/>
<dbReference type="FunFam" id="3.20.110.10:FF:000007">
    <property type="entry name" value="Alpha-mannosidase"/>
    <property type="match status" value="1"/>
</dbReference>
<keyword evidence="5 19" id="KW-0812">Transmembrane</keyword>
<dbReference type="InterPro" id="IPR027291">
    <property type="entry name" value="Glyco_hydro_38_N_sf"/>
</dbReference>
<keyword evidence="9" id="KW-0735">Signal-anchor</keyword>
<keyword evidence="6 17" id="KW-0479">Metal-binding</keyword>
<evidence type="ECO:0000256" key="9">
    <source>
        <dbReference type="ARBA" id="ARBA00022968"/>
    </source>
</evidence>
<dbReference type="Pfam" id="PF07748">
    <property type="entry name" value="Glyco_hydro_38C"/>
    <property type="match status" value="1"/>
</dbReference>
<keyword evidence="22" id="KW-1185">Reference proteome</keyword>
<dbReference type="FunFam" id="1.20.1270.50:FF:000001">
    <property type="entry name" value="Alpha-mannosidase"/>
    <property type="match status" value="1"/>
</dbReference>
<dbReference type="InterPro" id="IPR011682">
    <property type="entry name" value="Glyco_hydro_38_C"/>
</dbReference>
<dbReference type="InterPro" id="IPR013780">
    <property type="entry name" value="Glyco_hydro_b"/>
</dbReference>
<dbReference type="SMART" id="SM00872">
    <property type="entry name" value="Alpha-mann_mid"/>
    <property type="match status" value="1"/>
</dbReference>
<dbReference type="CDD" id="cd10809">
    <property type="entry name" value="GH38N_AMII_GMII_SfManIII_like"/>
    <property type="match status" value="1"/>
</dbReference>
<evidence type="ECO:0000256" key="11">
    <source>
        <dbReference type="ARBA" id="ARBA00023034"/>
    </source>
</evidence>
<evidence type="ECO:0000256" key="6">
    <source>
        <dbReference type="ARBA" id="ARBA00022723"/>
    </source>
</evidence>
<evidence type="ECO:0000256" key="8">
    <source>
        <dbReference type="ARBA" id="ARBA00022833"/>
    </source>
</evidence>
<protein>
    <recommendedName>
        <fullName evidence="17">Alpha-mannosidase</fullName>
        <ecNumber evidence="17">3.2.1.-</ecNumber>
    </recommendedName>
</protein>